<dbReference type="InterPro" id="IPR014163">
    <property type="entry name" value="Tol-Pal_TolQ"/>
</dbReference>
<dbReference type="GO" id="GO:0051301">
    <property type="term" value="P:cell division"/>
    <property type="evidence" value="ECO:0007669"/>
    <property type="project" value="UniProtKB-KW"/>
</dbReference>
<comment type="caution">
    <text evidence="12">The sequence shown here is derived from an EMBL/GenBank/DDBJ whole genome shotgun (WGS) entry which is preliminary data.</text>
</comment>
<evidence type="ECO:0000259" key="11">
    <source>
        <dbReference type="Pfam" id="PF01618"/>
    </source>
</evidence>
<dbReference type="InterPro" id="IPR050790">
    <property type="entry name" value="ExbB/TolQ_transport"/>
</dbReference>
<keyword evidence="9" id="KW-0653">Protein transport</keyword>
<dbReference type="Pfam" id="PF01618">
    <property type="entry name" value="MotA_ExbB"/>
    <property type="match status" value="1"/>
</dbReference>
<protein>
    <submittedName>
        <fullName evidence="12">Tol-Pal system subunit TolQ</fullName>
    </submittedName>
</protein>
<keyword evidence="6 10" id="KW-1133">Transmembrane helix</keyword>
<gene>
    <name evidence="12" type="ORF">Lyticum_00580</name>
</gene>
<proteinExistence type="inferred from homology"/>
<dbReference type="GO" id="GO:0005886">
    <property type="term" value="C:plasma membrane"/>
    <property type="evidence" value="ECO:0007669"/>
    <property type="project" value="UniProtKB-SubCell"/>
</dbReference>
<dbReference type="PANTHER" id="PTHR30625:SF3">
    <property type="entry name" value="TOL-PAL SYSTEM PROTEIN TOLQ"/>
    <property type="match status" value="1"/>
</dbReference>
<keyword evidence="4" id="KW-0132">Cell division</keyword>
<name>A0AAE4VKS7_9RICK</name>
<evidence type="ECO:0000256" key="8">
    <source>
        <dbReference type="ARBA" id="ARBA00023306"/>
    </source>
</evidence>
<evidence type="ECO:0000256" key="7">
    <source>
        <dbReference type="ARBA" id="ARBA00023136"/>
    </source>
</evidence>
<keyword evidence="5 10" id="KW-0812">Transmembrane</keyword>
<accession>A0AAE4VKS7</accession>
<evidence type="ECO:0000256" key="9">
    <source>
        <dbReference type="RuleBase" id="RU004057"/>
    </source>
</evidence>
<dbReference type="InterPro" id="IPR002898">
    <property type="entry name" value="MotA_ExbB_proton_chnl"/>
</dbReference>
<feature type="transmembrane region" description="Helical" evidence="10">
    <location>
        <begin position="258"/>
        <end position="280"/>
    </location>
</feature>
<keyword evidence="8" id="KW-0131">Cell cycle</keyword>
<evidence type="ECO:0000256" key="1">
    <source>
        <dbReference type="ARBA" id="ARBA00004651"/>
    </source>
</evidence>
<keyword evidence="7 10" id="KW-0472">Membrane</keyword>
<feature type="transmembrane region" description="Helical" evidence="10">
    <location>
        <begin position="7"/>
        <end position="26"/>
    </location>
</feature>
<evidence type="ECO:0000256" key="2">
    <source>
        <dbReference type="ARBA" id="ARBA00022475"/>
    </source>
</evidence>
<comment type="similarity">
    <text evidence="9">Belongs to the exbB/tolQ family.</text>
</comment>
<organism evidence="12 13">
    <name type="scientific">Lyticum sinuosum</name>
    <dbReference type="NCBI Taxonomy" id="1332059"/>
    <lineage>
        <taxon>Bacteria</taxon>
        <taxon>Pseudomonadati</taxon>
        <taxon>Pseudomonadota</taxon>
        <taxon>Alphaproteobacteria</taxon>
        <taxon>Rickettsiales</taxon>
        <taxon>Lyticum</taxon>
    </lineage>
</organism>
<dbReference type="PANTHER" id="PTHR30625">
    <property type="entry name" value="PROTEIN TOLQ"/>
    <property type="match status" value="1"/>
</dbReference>
<feature type="transmembrane region" description="Helical" evidence="10">
    <location>
        <begin position="106"/>
        <end position="131"/>
    </location>
</feature>
<dbReference type="AlphaFoldDB" id="A0AAE4VKS7"/>
<comment type="subcellular location">
    <subcellularLocation>
        <location evidence="1">Cell membrane</location>
        <topology evidence="1">Multi-pass membrane protein</topology>
    </subcellularLocation>
    <subcellularLocation>
        <location evidence="9">Membrane</location>
        <topology evidence="9">Multi-pass membrane protein</topology>
    </subcellularLocation>
</comment>
<evidence type="ECO:0000313" key="13">
    <source>
        <dbReference type="Proteomes" id="UP001289135"/>
    </source>
</evidence>
<dbReference type="NCBIfam" id="TIGR02796">
    <property type="entry name" value="tolQ"/>
    <property type="match status" value="1"/>
</dbReference>
<keyword evidence="13" id="KW-1185">Reference proteome</keyword>
<evidence type="ECO:0000256" key="4">
    <source>
        <dbReference type="ARBA" id="ARBA00022618"/>
    </source>
</evidence>
<feature type="transmembrane region" description="Helical" evidence="10">
    <location>
        <begin position="215"/>
        <end position="238"/>
    </location>
</feature>
<keyword evidence="2" id="KW-1003">Cell membrane</keyword>
<dbReference type="EMBL" id="JARGYU010000002">
    <property type="protein sequence ID" value="MDZ5761405.1"/>
    <property type="molecule type" value="Genomic_DNA"/>
</dbReference>
<dbReference type="GO" id="GO:0017038">
    <property type="term" value="P:protein import"/>
    <property type="evidence" value="ECO:0007669"/>
    <property type="project" value="TreeGrafter"/>
</dbReference>
<evidence type="ECO:0000256" key="6">
    <source>
        <dbReference type="ARBA" id="ARBA00022989"/>
    </source>
</evidence>
<reference evidence="12" key="1">
    <citation type="submission" date="2023-02" db="EMBL/GenBank/DDBJ databases">
        <title>Host association and intracellularity evolved multiple times independently in the Rickettsiales.</title>
        <authorList>
            <person name="Castelli M."/>
            <person name="Nardi T."/>
            <person name="Gammuto L."/>
            <person name="Bellinzona G."/>
            <person name="Sabaneyeva E."/>
            <person name="Potekhin A."/>
            <person name="Serra V."/>
            <person name="Petroni G."/>
            <person name="Sassera D."/>
        </authorList>
    </citation>
    <scope>NUCLEOTIDE SEQUENCE</scope>
    <source>
        <strain evidence="12">USBL-36I1</strain>
    </source>
</reference>
<evidence type="ECO:0000256" key="5">
    <source>
        <dbReference type="ARBA" id="ARBA00022692"/>
    </source>
</evidence>
<keyword evidence="3" id="KW-0997">Cell inner membrane</keyword>
<evidence type="ECO:0000313" key="12">
    <source>
        <dbReference type="EMBL" id="MDZ5761405.1"/>
    </source>
</evidence>
<evidence type="ECO:0000256" key="10">
    <source>
        <dbReference type="SAM" id="Phobius"/>
    </source>
</evidence>
<dbReference type="RefSeq" id="WP_322498833.1">
    <property type="nucleotide sequence ID" value="NZ_JARGYU010000002.1"/>
</dbReference>
<keyword evidence="9" id="KW-0813">Transport</keyword>
<sequence>MNQIFNILFCFKNINILIILICFITLKINTTFAIDSYYNDDYKNNHNNNSNIASTHQNKKIIDDTPADSVSLNNDNLNNDNLNTTFNKNDSKNKLSALSLFLQADFVVKSVMIILLLSSIYGWSIIFDKIISLLNTKKKIKVFEKLFWSGQSLDVIFRKCISSKNRSPTANILIAAMEEFNIKNENKQAKNIRERLDNSMTISFNRSVQSLQQGLPILAIIGSISPFIGLFGTVWGIMTTFPSIASSKHVTIANIAPGMAEALLATAFGLVAAIPAGIFYNKFNADIQEIEVKIEEFKIELINIMLRDLD</sequence>
<dbReference type="GO" id="GO:0043213">
    <property type="term" value="P:bacteriocin transport"/>
    <property type="evidence" value="ECO:0007669"/>
    <property type="project" value="InterPro"/>
</dbReference>
<evidence type="ECO:0000256" key="3">
    <source>
        <dbReference type="ARBA" id="ARBA00022519"/>
    </source>
</evidence>
<dbReference type="Proteomes" id="UP001289135">
    <property type="component" value="Unassembled WGS sequence"/>
</dbReference>
<feature type="domain" description="MotA/TolQ/ExbB proton channel" evidence="11">
    <location>
        <begin position="166"/>
        <end position="295"/>
    </location>
</feature>